<sequence length="76" mass="9129">MILLLNIDNYIIMDDLINSMNKMHVEENVMIEYVKNLQIDENIKKTLIEFIYNDNYNSYINIYNICLENDIELPPI</sequence>
<proteinExistence type="predicted"/>
<organism evidence="1">
    <name type="scientific">viral metagenome</name>
    <dbReference type="NCBI Taxonomy" id="1070528"/>
    <lineage>
        <taxon>unclassified sequences</taxon>
        <taxon>metagenomes</taxon>
        <taxon>organismal metagenomes</taxon>
    </lineage>
</organism>
<dbReference type="AlphaFoldDB" id="A0A6C0J2I8"/>
<evidence type="ECO:0000313" key="1">
    <source>
        <dbReference type="EMBL" id="QHT98990.1"/>
    </source>
</evidence>
<protein>
    <submittedName>
        <fullName evidence="1">Uncharacterized protein</fullName>
    </submittedName>
</protein>
<accession>A0A6C0J2I8</accession>
<reference evidence="1" key="1">
    <citation type="journal article" date="2020" name="Nature">
        <title>Giant virus diversity and host interactions through global metagenomics.</title>
        <authorList>
            <person name="Schulz F."/>
            <person name="Roux S."/>
            <person name="Paez-Espino D."/>
            <person name="Jungbluth S."/>
            <person name="Walsh D.A."/>
            <person name="Denef V.J."/>
            <person name="McMahon K.D."/>
            <person name="Konstantinidis K.T."/>
            <person name="Eloe-Fadrosh E.A."/>
            <person name="Kyrpides N.C."/>
            <person name="Woyke T."/>
        </authorList>
    </citation>
    <scope>NUCLEOTIDE SEQUENCE</scope>
    <source>
        <strain evidence="1">GVMAG-M-3300025695-21</strain>
    </source>
</reference>
<name>A0A6C0J2I8_9ZZZZ</name>
<dbReference type="EMBL" id="MN740299">
    <property type="protein sequence ID" value="QHT98990.1"/>
    <property type="molecule type" value="Genomic_DNA"/>
</dbReference>